<feature type="domain" description="UDP-glucose/GDP-mannose dehydrogenase C-terminal" evidence="12">
    <location>
        <begin position="367"/>
        <end position="475"/>
    </location>
</feature>
<feature type="binding site" description="in chain A" evidence="11">
    <location>
        <position position="174"/>
    </location>
    <ligand>
        <name>NAD(+)</name>
        <dbReference type="ChEBI" id="CHEBI:57540"/>
        <note>ligand shared between homodimeric partners</note>
    </ligand>
</feature>
<keyword evidence="5 8" id="KW-0016">Alginate biosynthesis</keyword>
<feature type="binding site" description="in chain A" evidence="10">
    <location>
        <position position="275"/>
    </location>
    <ligand>
        <name>GDP-alpha-D-mannuronate</name>
        <dbReference type="ChEBI" id="CHEBI:84886"/>
        <note>ligand shared between homodimeric partners</note>
    </ligand>
</feature>
<dbReference type="UniPathway" id="UPA00286"/>
<feature type="binding site" description="in chain A" evidence="11">
    <location>
        <position position="85"/>
    </location>
    <ligand>
        <name>NAD(+)</name>
        <dbReference type="ChEBI" id="CHEBI:57540"/>
        <note>ligand shared between homodimeric partners</note>
    </ligand>
</feature>
<feature type="binding site" description="in chain A" evidence="10">
    <location>
        <position position="315"/>
    </location>
    <ligand>
        <name>GDP-alpha-D-mannuronate</name>
        <dbReference type="ChEBI" id="CHEBI:84886"/>
        <note>ligand shared between homodimeric partners</note>
    </ligand>
</feature>
<evidence type="ECO:0000259" key="12">
    <source>
        <dbReference type="SMART" id="SM00984"/>
    </source>
</evidence>
<dbReference type="SUPFAM" id="SSF52413">
    <property type="entry name" value="UDP-glucose/GDP-mannose dehydrogenase C-terminal domain"/>
    <property type="match status" value="1"/>
</dbReference>
<name>A0A172YVX7_9PSED</name>
<dbReference type="InterPro" id="IPR017476">
    <property type="entry name" value="UDP-Glc/GDP-Man"/>
</dbReference>
<feature type="binding site" description="in chain A" evidence="10">
    <location>
        <position position="374"/>
    </location>
    <ligand>
        <name>GDP-alpha-D-mannuronate</name>
        <dbReference type="ChEBI" id="CHEBI:84886"/>
        <note>ligand shared between homodimeric partners</note>
    </ligand>
</feature>
<dbReference type="GO" id="GO:0047919">
    <property type="term" value="F:GDP-mannose 6-dehydrogenase activity"/>
    <property type="evidence" value="ECO:0007669"/>
    <property type="project" value="UniProtKB-EC"/>
</dbReference>
<reference evidence="13 14" key="1">
    <citation type="submission" date="2016-05" db="EMBL/GenBank/DDBJ databases">
        <title>Complete genome sequence of Pseudomonas antarctica PAMC 27494.</title>
        <authorList>
            <person name="Lee J."/>
        </authorList>
    </citation>
    <scope>NUCLEOTIDE SEQUENCE [LARGE SCALE GENOMIC DNA]</scope>
    <source>
        <strain evidence="13 14">PAMC 27494</strain>
    </source>
</reference>
<dbReference type="Gene3D" id="1.20.5.170">
    <property type="match status" value="1"/>
</dbReference>
<dbReference type="SMART" id="SM00984">
    <property type="entry name" value="UDPG_MGDP_dh_C"/>
    <property type="match status" value="1"/>
</dbReference>
<evidence type="ECO:0000256" key="10">
    <source>
        <dbReference type="PIRSR" id="PIRSR500135-2"/>
    </source>
</evidence>
<evidence type="ECO:0000256" key="2">
    <source>
        <dbReference type="ARBA" id="ARBA00006601"/>
    </source>
</evidence>
<dbReference type="GO" id="GO:0042121">
    <property type="term" value="P:alginic acid biosynthetic process"/>
    <property type="evidence" value="ECO:0007669"/>
    <property type="project" value="UniProtKB-UniPathway"/>
</dbReference>
<evidence type="ECO:0000256" key="8">
    <source>
        <dbReference type="PIRNR" id="PIRNR000124"/>
    </source>
</evidence>
<accession>A0A172YVX7</accession>
<dbReference type="EC" id="1.1.1.132" evidence="3 8"/>
<feature type="binding site" description="in chain A" evidence="10">
    <location>
        <position position="309"/>
    </location>
    <ligand>
        <name>GDP-alpha-D-mannuronate</name>
        <dbReference type="ChEBI" id="CHEBI:84886"/>
        <note>ligand shared between homodimeric partners</note>
    </ligand>
</feature>
<dbReference type="GO" id="GO:0051287">
    <property type="term" value="F:NAD binding"/>
    <property type="evidence" value="ECO:0007669"/>
    <property type="project" value="InterPro"/>
</dbReference>
<keyword evidence="7 8" id="KW-0520">NAD</keyword>
<dbReference type="Pfam" id="PF03721">
    <property type="entry name" value="UDPG_MGDP_dh_N"/>
    <property type="match status" value="1"/>
</dbReference>
<feature type="binding site" description="in chain A" evidence="11">
    <location>
        <position position="136"/>
    </location>
    <ligand>
        <name>NAD(+)</name>
        <dbReference type="ChEBI" id="CHEBI:57540"/>
        <note>ligand shared between homodimeric partners</note>
    </ligand>
</feature>
<dbReference type="PANTHER" id="PTHR43750">
    <property type="entry name" value="UDP-GLUCOSE 6-DEHYDROGENASE TUAD"/>
    <property type="match status" value="1"/>
</dbReference>
<feature type="binding site" description="in chain A" evidence="10">
    <location>
        <position position="306"/>
    </location>
    <ligand>
        <name>GDP-alpha-D-mannuronate</name>
        <dbReference type="ChEBI" id="CHEBI:84886"/>
        <note>ligand shared between homodimeric partners</note>
    </ligand>
</feature>
<evidence type="ECO:0000256" key="6">
    <source>
        <dbReference type="ARBA" id="ARBA00023002"/>
    </source>
</evidence>
<organism evidence="13 14">
    <name type="scientific">Pseudomonas antarctica</name>
    <dbReference type="NCBI Taxonomy" id="219572"/>
    <lineage>
        <taxon>Bacteria</taxon>
        <taxon>Pseudomonadati</taxon>
        <taxon>Pseudomonadota</taxon>
        <taxon>Gammaproteobacteria</taxon>
        <taxon>Pseudomonadales</taxon>
        <taxon>Pseudomonadaceae</taxon>
        <taxon>Pseudomonas</taxon>
    </lineage>
</organism>
<feature type="binding site" description="in chain A" evidence="10">
    <location>
        <position position="307"/>
    </location>
    <ligand>
        <name>GDP-alpha-D-mannuronate</name>
        <dbReference type="ChEBI" id="CHEBI:84886"/>
        <note>ligand shared between homodimeric partners</note>
    </ligand>
</feature>
<feature type="binding site" description="in chain A" evidence="11">
    <location>
        <position position="321"/>
    </location>
    <ligand>
        <name>NAD(+)</name>
        <dbReference type="ChEBI" id="CHEBI:57540"/>
        <note>ligand shared between homodimeric partners</note>
    </ligand>
</feature>
<dbReference type="InterPro" id="IPR028358">
    <property type="entry name" value="GDPman_DH"/>
</dbReference>
<evidence type="ECO:0000313" key="14">
    <source>
        <dbReference type="Proteomes" id="UP000077829"/>
    </source>
</evidence>
<dbReference type="InterPro" id="IPR014027">
    <property type="entry name" value="UDP-Glc/GDP-Man_DH_C"/>
</dbReference>
<proteinExistence type="inferred from homology"/>
<evidence type="ECO:0000256" key="5">
    <source>
        <dbReference type="ARBA" id="ARBA00022841"/>
    </source>
</evidence>
<feature type="active site" description="Nucleophile" evidence="9">
    <location>
        <position position="318"/>
    </location>
</feature>
<feature type="binding site" description="in chain A" evidence="10">
    <location>
        <position position="264"/>
    </location>
    <ligand>
        <name>GDP-alpha-D-mannuronate</name>
        <dbReference type="ChEBI" id="CHEBI:84886"/>
        <note>ligand shared between homodimeric partners</note>
    </ligand>
</feature>
<dbReference type="Gene3D" id="3.40.50.720">
    <property type="entry name" value="NAD(P)-binding Rossmann-like Domain"/>
    <property type="match status" value="2"/>
</dbReference>
<dbReference type="InterPro" id="IPR001732">
    <property type="entry name" value="UDP-Glc/GDP-Man_DH_N"/>
</dbReference>
<feature type="binding site" description="in chain A" evidence="10">
    <location>
        <position position="260"/>
    </location>
    <ligand>
        <name>GDP-alpha-D-mannuronate</name>
        <dbReference type="ChEBI" id="CHEBI:84886"/>
        <note>ligand shared between homodimeric partners</note>
    </ligand>
</feature>
<evidence type="ECO:0000256" key="3">
    <source>
        <dbReference type="ARBA" id="ARBA00012932"/>
    </source>
</evidence>
<comment type="pathway">
    <text evidence="1 8">Glycan biosynthesis; alginate biosynthesis.</text>
</comment>
<dbReference type="PANTHER" id="PTHR43750:SF1">
    <property type="entry name" value="GDP-MANNOSE 6-DEHYDROGENASE"/>
    <property type="match status" value="1"/>
</dbReference>
<feature type="binding site" description="in chain A" evidence="11">
    <location>
        <position position="60"/>
    </location>
    <ligand>
        <name>NAD(+)</name>
        <dbReference type="ChEBI" id="CHEBI:57540"/>
        <note>ligand shared between homodimeric partners</note>
    </ligand>
</feature>
<keyword evidence="6 8" id="KW-0560">Oxidoreductase</keyword>
<dbReference type="NCBIfam" id="TIGR03026">
    <property type="entry name" value="NDP-sugDHase"/>
    <property type="match status" value="1"/>
</dbReference>
<evidence type="ECO:0000256" key="7">
    <source>
        <dbReference type="ARBA" id="ARBA00023027"/>
    </source>
</evidence>
<dbReference type="InterPro" id="IPR036291">
    <property type="entry name" value="NAD(P)-bd_dom_sf"/>
</dbReference>
<sequence>MSHSLFNMPIHGKSASIRPTFVASVTLANMNSGHLIGMINIVFNDKEVNAMRISIFGLGYVGAVCAGCLSARGHEVVGVDISKDKIDLINAGKSPIVEPGLGELLSQGIANGRLRGTTNFADAIRDTDLSMICVGTPSKKNGDLELNYIESVCREIGFVLRDKTTRHTIVVRSTVLPGTVANVVIPILEDCSGKKAGVDFGVAVNPEFLRESTAIADYDLPPMTVIGEFDKASGDVLQSLYEELDAPIIRKDIAVAEMIKYTCNVWHATKVTFANEIGNIAKAVGVDGREVMEVVCQDKTLNLSQYYMRPGFAFGGSCLPKDVRALTYRAGALDVEAPLLNSLMRSNESQVQNAFDIVAGHDKRKVALLGLSFKAGTDDLRESPLVELAEMLIGKGFDLSIYDSNVEYARVHGANKDYIEGKIPHVSSLLNSDFDEVINNSDVIILGNRDEKFRALAHNAPHGKQVVDLVGFMSKATSVSGRTEGICW</sequence>
<dbReference type="Pfam" id="PF03720">
    <property type="entry name" value="UDPG_MGDP_dh_C"/>
    <property type="match status" value="1"/>
</dbReference>
<dbReference type="STRING" id="219572.A7J50_0992"/>
<feature type="binding site" description="in chain A" evidence="11">
    <location>
        <position position="61"/>
    </location>
    <ligand>
        <name>NAD(+)</name>
        <dbReference type="ChEBI" id="CHEBI:57540"/>
        <note>ligand shared between homodimeric partners</note>
    </ligand>
</feature>
<dbReference type="PIRSF" id="PIRSF500135">
    <property type="entry name" value="GDPman_DH"/>
    <property type="match status" value="1"/>
</dbReference>
<dbReference type="AlphaFoldDB" id="A0A172YVX7"/>
<feature type="binding site" description="in chain A" evidence="10">
    <location>
        <position position="267"/>
    </location>
    <ligand>
        <name>GDP-alpha-D-mannuronate</name>
        <dbReference type="ChEBI" id="CHEBI:84886"/>
        <note>ligand shared between homodimeric partners</note>
    </ligand>
</feature>
<feature type="binding site" description="in chain A" evidence="11">
    <location>
        <position position="381"/>
    </location>
    <ligand>
        <name>NAD(+)</name>
        <dbReference type="ChEBI" id="CHEBI:57540"/>
        <note>ligand shared between homodimeric partners</note>
    </ligand>
</feature>
<dbReference type="PATRIC" id="fig|219572.3.peg.1010"/>
<evidence type="ECO:0000256" key="9">
    <source>
        <dbReference type="PIRSR" id="PIRSR500135-1"/>
    </source>
</evidence>
<dbReference type="KEGG" id="panr:A7J50_0992"/>
<dbReference type="InterPro" id="IPR008927">
    <property type="entry name" value="6-PGluconate_DH-like_C_sf"/>
</dbReference>
<dbReference type="PIRSF" id="PIRSF000124">
    <property type="entry name" value="UDPglc_GDPman_dh"/>
    <property type="match status" value="1"/>
</dbReference>
<evidence type="ECO:0000256" key="1">
    <source>
        <dbReference type="ARBA" id="ARBA00005182"/>
    </source>
</evidence>
<dbReference type="EMBL" id="CP015600">
    <property type="protein sequence ID" value="ANF84433.1"/>
    <property type="molecule type" value="Genomic_DNA"/>
</dbReference>
<gene>
    <name evidence="13" type="ORF">A7J50_0992</name>
</gene>
<protein>
    <recommendedName>
        <fullName evidence="4 8">GDP-mannose 6-dehydrogenase</fullName>
        <ecNumber evidence="3 8">1.1.1.132</ecNumber>
    </recommendedName>
</protein>
<comment type="similarity">
    <text evidence="2 8">Belongs to the UDP-glucose/GDP-mannose dehydrogenase family.</text>
</comment>
<feature type="binding site" description="in chain A" evidence="10">
    <location>
        <position position="312"/>
    </location>
    <ligand>
        <name>GDP-alpha-D-mannuronate</name>
        <dbReference type="ChEBI" id="CHEBI:84886"/>
        <note>ligand shared between homodimeric partners</note>
    </ligand>
</feature>
<evidence type="ECO:0000256" key="11">
    <source>
        <dbReference type="PIRSR" id="PIRSR500135-3"/>
    </source>
</evidence>
<dbReference type="Pfam" id="PF00984">
    <property type="entry name" value="UDPG_MGDP_dh"/>
    <property type="match status" value="1"/>
</dbReference>
<feature type="binding site" description="in chain A" evidence="11">
    <location>
        <position position="80"/>
    </location>
    <ligand>
        <name>NAD(+)</name>
        <dbReference type="ChEBI" id="CHEBI:57540"/>
        <note>ligand shared between homodimeric partners</note>
    </ligand>
</feature>
<dbReference type="InterPro" id="IPR014026">
    <property type="entry name" value="UDP-Glc/GDP-Man_DH_dimer"/>
</dbReference>
<dbReference type="SUPFAM" id="SSF51735">
    <property type="entry name" value="NAD(P)-binding Rossmann-fold domains"/>
    <property type="match status" value="1"/>
</dbReference>
<dbReference type="InterPro" id="IPR036220">
    <property type="entry name" value="UDP-Glc/GDP-Man_DH_C_sf"/>
</dbReference>
<evidence type="ECO:0000256" key="4">
    <source>
        <dbReference type="ARBA" id="ARBA00020994"/>
    </source>
</evidence>
<comment type="catalytic activity">
    <reaction evidence="8">
        <text>GDP-alpha-D-mannose + 2 NAD(+) + H2O = GDP-alpha-D-mannuronate + 2 NADH + 3 H(+)</text>
        <dbReference type="Rhea" id="RHEA:21728"/>
        <dbReference type="ChEBI" id="CHEBI:15377"/>
        <dbReference type="ChEBI" id="CHEBI:15378"/>
        <dbReference type="ChEBI" id="CHEBI:57527"/>
        <dbReference type="ChEBI" id="CHEBI:57540"/>
        <dbReference type="ChEBI" id="CHEBI:57945"/>
        <dbReference type="ChEBI" id="CHEBI:84886"/>
        <dbReference type="EC" id="1.1.1.132"/>
    </reaction>
</comment>
<feature type="binding site" description="in chain A" evidence="10">
    <location>
        <position position="211"/>
    </location>
    <ligand>
        <name>GDP-alpha-D-mannuronate</name>
        <dbReference type="ChEBI" id="CHEBI:84886"/>
        <note>ligand shared between homodimeric partners</note>
    </ligand>
</feature>
<dbReference type="Proteomes" id="UP000077829">
    <property type="component" value="Chromosome"/>
</dbReference>
<evidence type="ECO:0000313" key="13">
    <source>
        <dbReference type="EMBL" id="ANF84433.1"/>
    </source>
</evidence>
<dbReference type="SUPFAM" id="SSF48179">
    <property type="entry name" value="6-phosphogluconate dehydrogenase C-terminal domain-like"/>
    <property type="match status" value="1"/>
</dbReference>